<dbReference type="EMBL" id="BSDX01000001">
    <property type="protein sequence ID" value="GLI54082.1"/>
    <property type="molecule type" value="Genomic_DNA"/>
</dbReference>
<name>A0A9W6GHH1_9BACT</name>
<reference evidence="1" key="1">
    <citation type="submission" date="2022-12" db="EMBL/GenBank/DDBJ databases">
        <title>Reference genome sequencing for broad-spectrum identification of bacterial and archaeal isolates by mass spectrometry.</title>
        <authorList>
            <person name="Sekiguchi Y."/>
            <person name="Tourlousse D.M."/>
        </authorList>
    </citation>
    <scope>NUCLEOTIDE SEQUENCE</scope>
    <source>
        <strain evidence="1">TSL-P1</strain>
    </source>
</reference>
<organism evidence="1 2">
    <name type="scientific">Thermodesulfovibrio yellowstonii</name>
    <dbReference type="NCBI Taxonomy" id="28262"/>
    <lineage>
        <taxon>Bacteria</taxon>
        <taxon>Pseudomonadati</taxon>
        <taxon>Nitrospirota</taxon>
        <taxon>Thermodesulfovibrionia</taxon>
        <taxon>Thermodesulfovibrionales</taxon>
        <taxon>Thermodesulfovibrionaceae</taxon>
        <taxon>Thermodesulfovibrio</taxon>
    </lineage>
</organism>
<protein>
    <submittedName>
        <fullName evidence="1">Uncharacterized protein</fullName>
    </submittedName>
</protein>
<sequence length="54" mass="6267">MRKTSICQINSNYILNCNSELPKVAKNLLFFAYEINKNKRFFTPIEGAQNDIRG</sequence>
<dbReference type="Proteomes" id="UP001144297">
    <property type="component" value="Unassembled WGS sequence"/>
</dbReference>
<proteinExistence type="predicted"/>
<gene>
    <name evidence="1" type="ORF">TISLANDTSLP1_17750</name>
</gene>
<evidence type="ECO:0000313" key="1">
    <source>
        <dbReference type="EMBL" id="GLI54082.1"/>
    </source>
</evidence>
<dbReference type="AlphaFoldDB" id="A0A9W6GHH1"/>
<keyword evidence="2" id="KW-1185">Reference proteome</keyword>
<accession>A0A9W6GHH1</accession>
<comment type="caution">
    <text evidence="1">The sequence shown here is derived from an EMBL/GenBank/DDBJ whole genome shotgun (WGS) entry which is preliminary data.</text>
</comment>
<evidence type="ECO:0000313" key="2">
    <source>
        <dbReference type="Proteomes" id="UP001144297"/>
    </source>
</evidence>